<reference evidence="4" key="2">
    <citation type="submission" date="2022-10" db="EMBL/GenBank/DDBJ databases">
        <authorList>
            <consortium name="ENA_rothamsted_submissions"/>
            <consortium name="culmorum"/>
            <person name="King R."/>
        </authorList>
    </citation>
    <scope>NUCLEOTIDE SEQUENCE</scope>
</reference>
<accession>A0A9N9S3M4</accession>
<keyword evidence="2" id="KW-0472">Membrane</keyword>
<evidence type="ECO:0000256" key="1">
    <source>
        <dbReference type="SAM" id="MobiDB-lite"/>
    </source>
</evidence>
<feature type="region of interest" description="Disordered" evidence="1">
    <location>
        <begin position="291"/>
        <end position="314"/>
    </location>
</feature>
<feature type="transmembrane region" description="Helical" evidence="2">
    <location>
        <begin position="329"/>
        <end position="348"/>
    </location>
</feature>
<protein>
    <submittedName>
        <fullName evidence="4">Uncharacterized protein</fullName>
    </submittedName>
</protein>
<organism evidence="4 5">
    <name type="scientific">Chironomus riparius</name>
    <dbReference type="NCBI Taxonomy" id="315576"/>
    <lineage>
        <taxon>Eukaryota</taxon>
        <taxon>Metazoa</taxon>
        <taxon>Ecdysozoa</taxon>
        <taxon>Arthropoda</taxon>
        <taxon>Hexapoda</taxon>
        <taxon>Insecta</taxon>
        <taxon>Pterygota</taxon>
        <taxon>Neoptera</taxon>
        <taxon>Endopterygota</taxon>
        <taxon>Diptera</taxon>
        <taxon>Nematocera</taxon>
        <taxon>Chironomoidea</taxon>
        <taxon>Chironomidae</taxon>
        <taxon>Chironominae</taxon>
        <taxon>Chironomus</taxon>
    </lineage>
</organism>
<dbReference type="AlphaFoldDB" id="A0A9N9S3M4"/>
<proteinExistence type="predicted"/>
<keyword evidence="2" id="KW-1133">Transmembrane helix</keyword>
<dbReference type="OrthoDB" id="7675048at2759"/>
<gene>
    <name evidence="4" type="ORF">CHIRRI_LOCUS10855</name>
</gene>
<feature type="signal peptide" evidence="3">
    <location>
        <begin position="1"/>
        <end position="15"/>
    </location>
</feature>
<evidence type="ECO:0000313" key="4">
    <source>
        <dbReference type="EMBL" id="CAG9808009.1"/>
    </source>
</evidence>
<name>A0A9N9S3M4_9DIPT</name>
<keyword evidence="3" id="KW-0732">Signal</keyword>
<keyword evidence="5" id="KW-1185">Reference proteome</keyword>
<feature type="chain" id="PRO_5040232311" evidence="3">
    <location>
        <begin position="16"/>
        <end position="402"/>
    </location>
</feature>
<evidence type="ECO:0000313" key="5">
    <source>
        <dbReference type="Proteomes" id="UP001153620"/>
    </source>
</evidence>
<evidence type="ECO:0000256" key="2">
    <source>
        <dbReference type="SAM" id="Phobius"/>
    </source>
</evidence>
<reference evidence="4" key="1">
    <citation type="submission" date="2022-01" db="EMBL/GenBank/DDBJ databases">
        <authorList>
            <person name="King R."/>
        </authorList>
    </citation>
    <scope>NUCLEOTIDE SEQUENCE</scope>
</reference>
<sequence length="402" mass="46277">MSLIFLLILFNVISAEWVKLPNISPTTQVPKVVFKLAQPIKNSFLSSEILNSVISLPSSTTETSILENNLSTRKSYVRQYFQTTVTSHVLNVLGNLSNVTNNEEQLKPVMLQPNENNKNRVIYFNKTVQMNVIPVKTYQIMLNKTDEKFENNNSNYYESDDDGMALVDNETEDVYYDDEYYYEDEDQTTKFNPFLKKVTSSTTALPPKTHKKKTLNQKLQRRTVIQMMNSKQYKPFGDVSFPSFIKFLRKIQESFAIRTAKTIGDKIKMLVGFRDQLMVTINKQIRRLWRGNQAKASSKKSSGSRRSKRTLGLDHGHGSGAMDFPSAEGALLSICFLTFAVFLIKLVLQVIQTIKMKKAMWATQMMMGTENVVIKRQRRSTDDDLQKLVNIYDSIEKLRLKY</sequence>
<dbReference type="EMBL" id="OU895879">
    <property type="protein sequence ID" value="CAG9808009.1"/>
    <property type="molecule type" value="Genomic_DNA"/>
</dbReference>
<keyword evidence="2" id="KW-0812">Transmembrane</keyword>
<evidence type="ECO:0000256" key="3">
    <source>
        <dbReference type="SAM" id="SignalP"/>
    </source>
</evidence>
<dbReference type="Proteomes" id="UP001153620">
    <property type="component" value="Chromosome 3"/>
</dbReference>